<evidence type="ECO:0000256" key="2">
    <source>
        <dbReference type="ARBA" id="ARBA00022737"/>
    </source>
</evidence>
<comment type="subcellular location">
    <subcellularLocation>
        <location evidence="1">Nucleus</location>
    </subcellularLocation>
</comment>
<evidence type="ECO:0000256" key="4">
    <source>
        <dbReference type="ARBA" id="ARBA00023125"/>
    </source>
</evidence>
<evidence type="ECO:0000259" key="8">
    <source>
        <dbReference type="PROSITE" id="PS50090"/>
    </source>
</evidence>
<dbReference type="EMBL" id="JAJJMA010134754">
    <property type="protein sequence ID" value="MCL7033469.1"/>
    <property type="molecule type" value="Genomic_DNA"/>
</dbReference>
<feature type="region of interest" description="Disordered" evidence="7">
    <location>
        <begin position="1"/>
        <end position="31"/>
    </location>
</feature>
<keyword evidence="6" id="KW-0539">Nucleus</keyword>
<dbReference type="PROSITE" id="PS50090">
    <property type="entry name" value="MYB_LIKE"/>
    <property type="match status" value="2"/>
</dbReference>
<gene>
    <name evidence="10" type="ORF">MKW94_021813</name>
</gene>
<evidence type="ECO:0000313" key="11">
    <source>
        <dbReference type="Proteomes" id="UP001177140"/>
    </source>
</evidence>
<dbReference type="PANTHER" id="PTHR45614">
    <property type="entry name" value="MYB PROTEIN-RELATED"/>
    <property type="match status" value="1"/>
</dbReference>
<feature type="domain" description="Myb-like" evidence="8">
    <location>
        <begin position="108"/>
        <end position="158"/>
    </location>
</feature>
<dbReference type="InterPro" id="IPR050560">
    <property type="entry name" value="MYB_TF"/>
</dbReference>
<keyword evidence="11" id="KW-1185">Reference proteome</keyword>
<dbReference type="GO" id="GO:0000978">
    <property type="term" value="F:RNA polymerase II cis-regulatory region sequence-specific DNA binding"/>
    <property type="evidence" value="ECO:0007669"/>
    <property type="project" value="TreeGrafter"/>
</dbReference>
<evidence type="ECO:0000256" key="7">
    <source>
        <dbReference type="SAM" id="MobiDB-lite"/>
    </source>
</evidence>
<dbReference type="GO" id="GO:0000981">
    <property type="term" value="F:DNA-binding transcription factor activity, RNA polymerase II-specific"/>
    <property type="evidence" value="ECO:0007669"/>
    <property type="project" value="TreeGrafter"/>
</dbReference>
<keyword evidence="2" id="KW-0677">Repeat</keyword>
<dbReference type="PANTHER" id="PTHR45614:SF229">
    <property type="entry name" value="MYB TRANSCRIPTION FACTOR-LIKE PROTEIN-RELATED"/>
    <property type="match status" value="1"/>
</dbReference>
<dbReference type="SUPFAM" id="SSF46689">
    <property type="entry name" value="Homeodomain-like"/>
    <property type="match status" value="1"/>
</dbReference>
<reference evidence="10" key="1">
    <citation type="submission" date="2022-03" db="EMBL/GenBank/DDBJ databases">
        <title>A functionally conserved STORR gene fusion in Papaver species that diverged 16.8 million years ago.</title>
        <authorList>
            <person name="Catania T."/>
        </authorList>
    </citation>
    <scope>NUCLEOTIDE SEQUENCE</scope>
    <source>
        <strain evidence="10">S-191538</strain>
    </source>
</reference>
<feature type="domain" description="HTH myb-type" evidence="9">
    <location>
        <begin position="56"/>
        <end position="107"/>
    </location>
</feature>
<name>A0AA41V786_PAPNU</name>
<dbReference type="Gene3D" id="1.10.10.60">
    <property type="entry name" value="Homeodomain-like"/>
    <property type="match status" value="2"/>
</dbReference>
<sequence length="486" mass="51748">MKEDEEGELAGLQRGGGGGGGGDDSGGGGETLEVKNEMNHNFNSNRSRLNPSSMFRKTRIKGTWAPEEDELLTRLVTKFGPRNWNLISDGIPGRSGKSCRLRWCNQLDPILKRKPFTEEEDNLIIQAHAVHGNRWAAITRLLPGRTDNAIKNHWNATLRRRSLEFEAANGTSTTAAASVGILGDNAMTRNTAATASIGVLGDNARRLTTGSAMTFRTISPAAATAAAAFRTINHAAASRTISPAAATAASIGILGDNAMSRTTAPAASIGILGDNAMSRATAPAASIEIPGDNAMRVDNTKVLSNETLSCEPDMNSGRDVEGNDGVYPHENQPNHCEDREETYKEEYVLPKEKPTLFRPAPRVSAFKLYNHLGESTGGCVLPKVVPMMHGPMVQPCKPPGAGLCELFGGVRGERRVPSQCGHGCCTGAQSGGDDGRNSLLGPEFVEFVEPPPFTAHQLVSIAAELSNVAWFKSGLGVGFDHRGVLQ</sequence>
<feature type="compositionally biased region" description="Gly residues" evidence="7">
    <location>
        <begin position="13"/>
        <end position="30"/>
    </location>
</feature>
<accession>A0AA41V786</accession>
<evidence type="ECO:0000259" key="9">
    <source>
        <dbReference type="PROSITE" id="PS51294"/>
    </source>
</evidence>
<dbReference type="AlphaFoldDB" id="A0AA41V786"/>
<dbReference type="Pfam" id="PF00249">
    <property type="entry name" value="Myb_DNA-binding"/>
    <property type="match status" value="2"/>
</dbReference>
<feature type="domain" description="Myb-like" evidence="8">
    <location>
        <begin position="56"/>
        <end position="107"/>
    </location>
</feature>
<proteinExistence type="predicted"/>
<evidence type="ECO:0000256" key="6">
    <source>
        <dbReference type="ARBA" id="ARBA00023242"/>
    </source>
</evidence>
<dbReference type="InterPro" id="IPR001005">
    <property type="entry name" value="SANT/Myb"/>
</dbReference>
<dbReference type="FunFam" id="1.10.10.60:FF:000060">
    <property type="entry name" value="MYB transcription factor"/>
    <property type="match status" value="1"/>
</dbReference>
<protein>
    <submittedName>
        <fullName evidence="10">Uncharacterized protein</fullName>
    </submittedName>
</protein>
<dbReference type="Proteomes" id="UP001177140">
    <property type="component" value="Unassembled WGS sequence"/>
</dbReference>
<feature type="domain" description="HTH myb-type" evidence="9">
    <location>
        <begin position="108"/>
        <end position="162"/>
    </location>
</feature>
<evidence type="ECO:0000256" key="5">
    <source>
        <dbReference type="ARBA" id="ARBA00023163"/>
    </source>
</evidence>
<dbReference type="InterPro" id="IPR017930">
    <property type="entry name" value="Myb_dom"/>
</dbReference>
<dbReference type="CDD" id="cd00167">
    <property type="entry name" value="SANT"/>
    <property type="match status" value="2"/>
</dbReference>
<keyword evidence="4" id="KW-0238">DNA-binding</keyword>
<dbReference type="GO" id="GO:0005634">
    <property type="term" value="C:nucleus"/>
    <property type="evidence" value="ECO:0007669"/>
    <property type="project" value="UniProtKB-SubCell"/>
</dbReference>
<dbReference type="SMART" id="SM00717">
    <property type="entry name" value="SANT"/>
    <property type="match status" value="2"/>
</dbReference>
<dbReference type="PROSITE" id="PS51294">
    <property type="entry name" value="HTH_MYB"/>
    <property type="match status" value="2"/>
</dbReference>
<comment type="caution">
    <text evidence="10">The sequence shown here is derived from an EMBL/GenBank/DDBJ whole genome shotgun (WGS) entry which is preliminary data.</text>
</comment>
<evidence type="ECO:0000256" key="1">
    <source>
        <dbReference type="ARBA" id="ARBA00004123"/>
    </source>
</evidence>
<keyword evidence="5" id="KW-0804">Transcription</keyword>
<evidence type="ECO:0000313" key="10">
    <source>
        <dbReference type="EMBL" id="MCL7033469.1"/>
    </source>
</evidence>
<evidence type="ECO:0000256" key="3">
    <source>
        <dbReference type="ARBA" id="ARBA00023015"/>
    </source>
</evidence>
<dbReference type="InterPro" id="IPR009057">
    <property type="entry name" value="Homeodomain-like_sf"/>
</dbReference>
<keyword evidence="3" id="KW-0805">Transcription regulation</keyword>
<organism evidence="10 11">
    <name type="scientific">Papaver nudicaule</name>
    <name type="common">Iceland poppy</name>
    <dbReference type="NCBI Taxonomy" id="74823"/>
    <lineage>
        <taxon>Eukaryota</taxon>
        <taxon>Viridiplantae</taxon>
        <taxon>Streptophyta</taxon>
        <taxon>Embryophyta</taxon>
        <taxon>Tracheophyta</taxon>
        <taxon>Spermatophyta</taxon>
        <taxon>Magnoliopsida</taxon>
        <taxon>Ranunculales</taxon>
        <taxon>Papaveraceae</taxon>
        <taxon>Papaveroideae</taxon>
        <taxon>Papaver</taxon>
    </lineage>
</organism>